<proteinExistence type="predicted"/>
<name>A0A073JW95_9BACI</name>
<keyword evidence="3" id="KW-1185">Reference proteome</keyword>
<sequence length="80" mass="9371">MRESIIKLLKNQINISDDIDENENLFFLGLNSIIFMHFIVDLEMHFEIEVLDEELTLDNFNTVKKILDFIQIKTKGVALS</sequence>
<evidence type="ECO:0000313" key="3">
    <source>
        <dbReference type="Proteomes" id="UP000027822"/>
    </source>
</evidence>
<protein>
    <recommendedName>
        <fullName evidence="1">Carrier domain-containing protein</fullName>
    </recommendedName>
</protein>
<dbReference type="PROSITE" id="PS50075">
    <property type="entry name" value="CARRIER"/>
    <property type="match status" value="1"/>
</dbReference>
<dbReference type="EMBL" id="JOTN01000013">
    <property type="protein sequence ID" value="KEK18565.1"/>
    <property type="molecule type" value="Genomic_DNA"/>
</dbReference>
<gene>
    <name evidence="2" type="ORF">BAMA_04675</name>
</gene>
<dbReference type="InterPro" id="IPR009081">
    <property type="entry name" value="PP-bd_ACP"/>
</dbReference>
<dbReference type="SUPFAM" id="SSF47336">
    <property type="entry name" value="ACP-like"/>
    <property type="match status" value="1"/>
</dbReference>
<dbReference type="Proteomes" id="UP000027822">
    <property type="component" value="Unassembled WGS sequence"/>
</dbReference>
<accession>A0A073JW95</accession>
<comment type="caution">
    <text evidence="2">The sequence shown here is derived from an EMBL/GenBank/DDBJ whole genome shotgun (WGS) entry which is preliminary data.</text>
</comment>
<evidence type="ECO:0000259" key="1">
    <source>
        <dbReference type="PROSITE" id="PS50075"/>
    </source>
</evidence>
<dbReference type="Gene3D" id="1.10.1200.10">
    <property type="entry name" value="ACP-like"/>
    <property type="match status" value="1"/>
</dbReference>
<evidence type="ECO:0000313" key="2">
    <source>
        <dbReference type="EMBL" id="KEK18565.1"/>
    </source>
</evidence>
<feature type="domain" description="Carrier" evidence="1">
    <location>
        <begin position="1"/>
        <end position="74"/>
    </location>
</feature>
<dbReference type="OrthoDB" id="677810at2"/>
<reference evidence="2 3" key="1">
    <citation type="submission" date="2014-06" db="EMBL/GenBank/DDBJ databases">
        <title>Draft genome sequence of Bacillus manliponensis JCM 15802 (MCCC 1A00708).</title>
        <authorList>
            <person name="Lai Q."/>
            <person name="Liu Y."/>
            <person name="Shao Z."/>
        </authorList>
    </citation>
    <scope>NUCLEOTIDE SEQUENCE [LARGE SCALE GENOMIC DNA]</scope>
    <source>
        <strain evidence="2 3">JCM 15802</strain>
    </source>
</reference>
<dbReference type="InterPro" id="IPR036736">
    <property type="entry name" value="ACP-like_sf"/>
</dbReference>
<dbReference type="RefSeq" id="WP_034640617.1">
    <property type="nucleotide sequence ID" value="NZ_CBCSJC010000014.1"/>
</dbReference>
<dbReference type="AlphaFoldDB" id="A0A073JW95"/>
<dbReference type="Pfam" id="PF00550">
    <property type="entry name" value="PP-binding"/>
    <property type="match status" value="1"/>
</dbReference>
<organism evidence="2 3">
    <name type="scientific">Bacillus manliponensis</name>
    <dbReference type="NCBI Taxonomy" id="574376"/>
    <lineage>
        <taxon>Bacteria</taxon>
        <taxon>Bacillati</taxon>
        <taxon>Bacillota</taxon>
        <taxon>Bacilli</taxon>
        <taxon>Bacillales</taxon>
        <taxon>Bacillaceae</taxon>
        <taxon>Bacillus</taxon>
        <taxon>Bacillus cereus group</taxon>
    </lineage>
</organism>